<sequence>MGKFDQVSLSNSNPGQYHHLNVQHMDERGFAQIYQNCWKNVFGIIFHYTQDEEVAEEISQDLFASLWERKEKIMIRTTIEQYLNRAAKLEAFDYLRTSNSRREYIDCALHSTCCSRNCTEEQVLFNELNGSLNLLLDELPCRCREVYRLSQEQGMNNKAIAAALLISEKTVEYHLYKAFSFLRINLQEFR</sequence>
<dbReference type="GO" id="GO:0016987">
    <property type="term" value="F:sigma factor activity"/>
    <property type="evidence" value="ECO:0007669"/>
    <property type="project" value="UniProtKB-KW"/>
</dbReference>
<dbReference type="PANTHER" id="PTHR43133">
    <property type="entry name" value="RNA POLYMERASE ECF-TYPE SIGMA FACTO"/>
    <property type="match status" value="1"/>
</dbReference>
<dbReference type="SUPFAM" id="SSF88946">
    <property type="entry name" value="Sigma2 domain of RNA polymerase sigma factors"/>
    <property type="match status" value="1"/>
</dbReference>
<keyword evidence="4" id="KW-0804">Transcription</keyword>
<keyword evidence="3" id="KW-0731">Sigma factor</keyword>
<dbReference type="AlphaFoldDB" id="A0A1M4U687"/>
<dbReference type="Gene3D" id="1.10.1740.10">
    <property type="match status" value="1"/>
</dbReference>
<dbReference type="InterPro" id="IPR036388">
    <property type="entry name" value="WH-like_DNA-bd_sf"/>
</dbReference>
<reference evidence="7" key="1">
    <citation type="submission" date="2016-11" db="EMBL/GenBank/DDBJ databases">
        <authorList>
            <person name="Varghese N."/>
            <person name="Submissions S."/>
        </authorList>
    </citation>
    <scope>NUCLEOTIDE SEQUENCE [LARGE SCALE GENOMIC DNA]</scope>
    <source>
        <strain evidence="7">DSM 16990</strain>
    </source>
</reference>
<organism evidence="6 7">
    <name type="scientific">Pedobacter caeni</name>
    <dbReference type="NCBI Taxonomy" id="288992"/>
    <lineage>
        <taxon>Bacteria</taxon>
        <taxon>Pseudomonadati</taxon>
        <taxon>Bacteroidota</taxon>
        <taxon>Sphingobacteriia</taxon>
        <taxon>Sphingobacteriales</taxon>
        <taxon>Sphingobacteriaceae</taxon>
        <taxon>Pedobacter</taxon>
    </lineage>
</organism>
<keyword evidence="7" id="KW-1185">Reference proteome</keyword>
<protein>
    <submittedName>
        <fullName evidence="6">RNA polymerase sigma-70 factor, ECF subfamily</fullName>
    </submittedName>
</protein>
<evidence type="ECO:0000313" key="7">
    <source>
        <dbReference type="Proteomes" id="UP000184287"/>
    </source>
</evidence>
<name>A0A1M4U687_9SPHI</name>
<dbReference type="GO" id="GO:0003677">
    <property type="term" value="F:DNA binding"/>
    <property type="evidence" value="ECO:0007669"/>
    <property type="project" value="InterPro"/>
</dbReference>
<dbReference type="InterPro" id="IPR013249">
    <property type="entry name" value="RNA_pol_sigma70_r4_t2"/>
</dbReference>
<dbReference type="InterPro" id="IPR013324">
    <property type="entry name" value="RNA_pol_sigma_r3/r4-like"/>
</dbReference>
<dbReference type="Proteomes" id="UP000184287">
    <property type="component" value="Unassembled WGS sequence"/>
</dbReference>
<evidence type="ECO:0000259" key="5">
    <source>
        <dbReference type="Pfam" id="PF08281"/>
    </source>
</evidence>
<evidence type="ECO:0000256" key="2">
    <source>
        <dbReference type="ARBA" id="ARBA00023015"/>
    </source>
</evidence>
<keyword evidence="2" id="KW-0805">Transcription regulation</keyword>
<dbReference type="STRING" id="288992.SAMN04488522_101443"/>
<dbReference type="NCBIfam" id="TIGR02985">
    <property type="entry name" value="Sig70_bacteroi1"/>
    <property type="match status" value="1"/>
</dbReference>
<dbReference type="InterPro" id="IPR014327">
    <property type="entry name" value="RNA_pol_sigma70_bacteroid"/>
</dbReference>
<evidence type="ECO:0000256" key="4">
    <source>
        <dbReference type="ARBA" id="ARBA00023163"/>
    </source>
</evidence>
<dbReference type="GO" id="GO:0006352">
    <property type="term" value="P:DNA-templated transcription initiation"/>
    <property type="evidence" value="ECO:0007669"/>
    <property type="project" value="InterPro"/>
</dbReference>
<evidence type="ECO:0000256" key="3">
    <source>
        <dbReference type="ARBA" id="ARBA00023082"/>
    </source>
</evidence>
<dbReference type="PANTHER" id="PTHR43133:SF46">
    <property type="entry name" value="RNA POLYMERASE SIGMA-70 FACTOR ECF SUBFAMILY"/>
    <property type="match status" value="1"/>
</dbReference>
<dbReference type="InterPro" id="IPR014284">
    <property type="entry name" value="RNA_pol_sigma-70_dom"/>
</dbReference>
<dbReference type="EMBL" id="FQUQ01000001">
    <property type="protein sequence ID" value="SHE52154.1"/>
    <property type="molecule type" value="Genomic_DNA"/>
</dbReference>
<feature type="domain" description="RNA polymerase sigma factor 70 region 4 type 2" evidence="5">
    <location>
        <begin position="133"/>
        <end position="180"/>
    </location>
</feature>
<evidence type="ECO:0000313" key="6">
    <source>
        <dbReference type="EMBL" id="SHE52154.1"/>
    </source>
</evidence>
<comment type="similarity">
    <text evidence="1">Belongs to the sigma-70 factor family. ECF subfamily.</text>
</comment>
<dbReference type="SUPFAM" id="SSF88659">
    <property type="entry name" value="Sigma3 and sigma4 domains of RNA polymerase sigma factors"/>
    <property type="match status" value="1"/>
</dbReference>
<dbReference type="Pfam" id="PF08281">
    <property type="entry name" value="Sigma70_r4_2"/>
    <property type="match status" value="1"/>
</dbReference>
<dbReference type="NCBIfam" id="TIGR02937">
    <property type="entry name" value="sigma70-ECF"/>
    <property type="match status" value="1"/>
</dbReference>
<dbReference type="Gene3D" id="1.10.10.10">
    <property type="entry name" value="Winged helix-like DNA-binding domain superfamily/Winged helix DNA-binding domain"/>
    <property type="match status" value="1"/>
</dbReference>
<accession>A0A1M4U687</accession>
<evidence type="ECO:0000256" key="1">
    <source>
        <dbReference type="ARBA" id="ARBA00010641"/>
    </source>
</evidence>
<dbReference type="InterPro" id="IPR013325">
    <property type="entry name" value="RNA_pol_sigma_r2"/>
</dbReference>
<proteinExistence type="inferred from homology"/>
<gene>
    <name evidence="6" type="ORF">SAMN04488522_101443</name>
</gene>
<dbReference type="InterPro" id="IPR039425">
    <property type="entry name" value="RNA_pol_sigma-70-like"/>
</dbReference>